<proteinExistence type="predicted"/>
<evidence type="ECO:0000313" key="1">
    <source>
        <dbReference type="EMBL" id="KAH7941395.1"/>
    </source>
</evidence>
<dbReference type="EMBL" id="CM023476">
    <property type="protein sequence ID" value="KAH7941395.1"/>
    <property type="molecule type" value="Genomic_DNA"/>
</dbReference>
<dbReference type="Proteomes" id="UP000821865">
    <property type="component" value="Chromosome 7"/>
</dbReference>
<comment type="caution">
    <text evidence="1">The sequence shown here is derived from an EMBL/GenBank/DDBJ whole genome shotgun (WGS) entry which is preliminary data.</text>
</comment>
<evidence type="ECO:0000313" key="2">
    <source>
        <dbReference type="Proteomes" id="UP000821865"/>
    </source>
</evidence>
<sequence>MPLGGAGSLPCLFATTNPAWPCRSCDPNSLTISPSSPTIKPPAINAGRQSPVNLVEAWSERRHFTRPPVVRPLRRPAAGYAALLPYTTLGDEVLNPAHMAVLFANVRPFLDVPDTPPILGHKWEKIFQVHLTAAGGSGWEDERRASALISALGIEGQPKYFAAQEQLEAQGVQNAPCTTSTPATLDSGVVSTTEAAATTEFDTLLQFLERLFAETTNVLAERHLFTSREQLPGETFLEFVAALKDKALSCKFGATYDDRARDQIIHGVANAHVGPNFCCTKKPLRCRKQKKLDATWRRSTKPTRHSDRMKGYSARSPVTAVAFTASHVASQQQHRMAGRLLRQPRM</sequence>
<organism evidence="1 2">
    <name type="scientific">Dermacentor silvarum</name>
    <name type="common">Tick</name>
    <dbReference type="NCBI Taxonomy" id="543639"/>
    <lineage>
        <taxon>Eukaryota</taxon>
        <taxon>Metazoa</taxon>
        <taxon>Ecdysozoa</taxon>
        <taxon>Arthropoda</taxon>
        <taxon>Chelicerata</taxon>
        <taxon>Arachnida</taxon>
        <taxon>Acari</taxon>
        <taxon>Parasitiformes</taxon>
        <taxon>Ixodida</taxon>
        <taxon>Ixodoidea</taxon>
        <taxon>Ixodidae</taxon>
        <taxon>Rhipicephalinae</taxon>
        <taxon>Dermacentor</taxon>
    </lineage>
</organism>
<accession>A0ACB8CF32</accession>
<gene>
    <name evidence="1" type="ORF">HPB49_013043</name>
</gene>
<name>A0ACB8CF32_DERSI</name>
<keyword evidence="2" id="KW-1185">Reference proteome</keyword>
<protein>
    <submittedName>
        <fullName evidence="1">Uncharacterized protein</fullName>
    </submittedName>
</protein>
<reference evidence="1" key="1">
    <citation type="submission" date="2020-05" db="EMBL/GenBank/DDBJ databases">
        <title>Large-scale comparative analyses of tick genomes elucidate their genetic diversity and vector capacities.</title>
        <authorList>
            <person name="Jia N."/>
            <person name="Wang J."/>
            <person name="Shi W."/>
            <person name="Du L."/>
            <person name="Sun Y."/>
            <person name="Zhan W."/>
            <person name="Jiang J."/>
            <person name="Wang Q."/>
            <person name="Zhang B."/>
            <person name="Ji P."/>
            <person name="Sakyi L.B."/>
            <person name="Cui X."/>
            <person name="Yuan T."/>
            <person name="Jiang B."/>
            <person name="Yang W."/>
            <person name="Lam T.T.-Y."/>
            <person name="Chang Q."/>
            <person name="Ding S."/>
            <person name="Wang X."/>
            <person name="Zhu J."/>
            <person name="Ruan X."/>
            <person name="Zhao L."/>
            <person name="Wei J."/>
            <person name="Que T."/>
            <person name="Du C."/>
            <person name="Cheng J."/>
            <person name="Dai P."/>
            <person name="Han X."/>
            <person name="Huang E."/>
            <person name="Gao Y."/>
            <person name="Liu J."/>
            <person name="Shao H."/>
            <person name="Ye R."/>
            <person name="Li L."/>
            <person name="Wei W."/>
            <person name="Wang X."/>
            <person name="Wang C."/>
            <person name="Yang T."/>
            <person name="Huo Q."/>
            <person name="Li W."/>
            <person name="Guo W."/>
            <person name="Chen H."/>
            <person name="Zhou L."/>
            <person name="Ni X."/>
            <person name="Tian J."/>
            <person name="Zhou Y."/>
            <person name="Sheng Y."/>
            <person name="Liu T."/>
            <person name="Pan Y."/>
            <person name="Xia L."/>
            <person name="Li J."/>
            <person name="Zhao F."/>
            <person name="Cao W."/>
        </authorList>
    </citation>
    <scope>NUCLEOTIDE SEQUENCE</scope>
    <source>
        <strain evidence="1">Dsil-2018</strain>
    </source>
</reference>